<dbReference type="Proteomes" id="UP001153328">
    <property type="component" value="Unassembled WGS sequence"/>
</dbReference>
<dbReference type="EMBL" id="CAJVAX010000006">
    <property type="protein sequence ID" value="CAG7622181.1"/>
    <property type="molecule type" value="Genomic_DNA"/>
</dbReference>
<name>A0A9W4GYL0_9ACTN</name>
<evidence type="ECO:0000256" key="1">
    <source>
        <dbReference type="SAM" id="MobiDB-lite"/>
    </source>
</evidence>
<reference evidence="2" key="1">
    <citation type="submission" date="2021-06" db="EMBL/GenBank/DDBJ databases">
        <authorList>
            <person name="Arsene-Ploetze F."/>
        </authorList>
    </citation>
    <scope>NUCLEOTIDE SEQUENCE</scope>
    <source>
        <strain evidence="2">SBRY1</strain>
    </source>
</reference>
<gene>
    <name evidence="2" type="ORF">SBRY_140126</name>
</gene>
<organism evidence="2 3">
    <name type="scientific">Actinacidiphila bryophytorum</name>
    <dbReference type="NCBI Taxonomy" id="1436133"/>
    <lineage>
        <taxon>Bacteria</taxon>
        <taxon>Bacillati</taxon>
        <taxon>Actinomycetota</taxon>
        <taxon>Actinomycetes</taxon>
        <taxon>Kitasatosporales</taxon>
        <taxon>Streptomycetaceae</taxon>
        <taxon>Actinacidiphila</taxon>
    </lineage>
</organism>
<sequence length="182" mass="18552">MAVVYSDHGPPVDPAHPADDAHLTAEVRAVAASARRRAVRDGDPQADTAHLLHSLLENDPDARAACDAAAGSSARVLGYLVQRSIGYGLRWRGSVEDSGALPTLTVTVPGWSPAAAAAFRTAVQLAGRRGGAQADGVDLLHALAADPDCRAADVLRSAGLDPDGLHDGPAPGPGAMPGPREP</sequence>
<evidence type="ECO:0000313" key="3">
    <source>
        <dbReference type="Proteomes" id="UP001153328"/>
    </source>
</evidence>
<dbReference type="InterPro" id="IPR036628">
    <property type="entry name" value="Clp_N_dom_sf"/>
</dbReference>
<comment type="caution">
    <text evidence="2">The sequence shown here is derived from an EMBL/GenBank/DDBJ whole genome shotgun (WGS) entry which is preliminary data.</text>
</comment>
<dbReference type="AlphaFoldDB" id="A0A9W4GYL0"/>
<keyword evidence="3" id="KW-1185">Reference proteome</keyword>
<dbReference type="SUPFAM" id="SSF81923">
    <property type="entry name" value="Double Clp-N motif"/>
    <property type="match status" value="1"/>
</dbReference>
<accession>A0A9W4GYL0</accession>
<protein>
    <submittedName>
        <fullName evidence="2">Clp amino terminal domain-containing protein, pathogenicity island component</fullName>
    </submittedName>
</protein>
<dbReference type="Gene3D" id="1.10.1780.10">
    <property type="entry name" value="Clp, N-terminal domain"/>
    <property type="match status" value="1"/>
</dbReference>
<evidence type="ECO:0000313" key="2">
    <source>
        <dbReference type="EMBL" id="CAG7622181.1"/>
    </source>
</evidence>
<proteinExistence type="predicted"/>
<feature type="region of interest" description="Disordered" evidence="1">
    <location>
        <begin position="157"/>
        <end position="182"/>
    </location>
</feature>
<dbReference type="RefSeq" id="WP_205047055.1">
    <property type="nucleotide sequence ID" value="NZ_CAJVAX010000006.1"/>
</dbReference>